<dbReference type="Pfam" id="PF03372">
    <property type="entry name" value="Exo_endo_phos"/>
    <property type="match status" value="1"/>
</dbReference>
<dbReference type="AlphaFoldDB" id="A0ABD3ACH9"/>
<gene>
    <name evidence="2" type="ORF">ACH5RR_012853</name>
</gene>
<dbReference type="SUPFAM" id="SSF56219">
    <property type="entry name" value="DNase I-like"/>
    <property type="match status" value="1"/>
</dbReference>
<dbReference type="PANTHER" id="PTHR33710">
    <property type="entry name" value="BNAC02G09200D PROTEIN"/>
    <property type="match status" value="1"/>
</dbReference>
<dbReference type="InterPro" id="IPR005135">
    <property type="entry name" value="Endo/exonuclease/phosphatase"/>
</dbReference>
<accession>A0ABD3ACH9</accession>
<dbReference type="EMBL" id="JBJUIK010000005">
    <property type="protein sequence ID" value="KAL3528197.1"/>
    <property type="molecule type" value="Genomic_DNA"/>
</dbReference>
<sequence>MEEGITKKSLVDLPVVYFDKIPLFSIAQLVGKPLKINASTATINHPNIARSEMEGKSKTRQPQFQMKDKLRHTTLQLKRSLPTRMDVDESKALSGLDSIQRTRAITFVSAKCTHAERRILWYDLVDIAAGCSWPWAICGDFNAIGSVLQYLGLAAQNRVRNSHPIWKLLDRILVNYQWEALFPDSGVTHLSCLSSDHSLLLWMLQSNDERGSTSLRFQAMWIYHHSFLHAVEASWSQPIMGSGMLALSIKLRWLKAC</sequence>
<organism evidence="2 3">
    <name type="scientific">Cinchona calisaya</name>
    <dbReference type="NCBI Taxonomy" id="153742"/>
    <lineage>
        <taxon>Eukaryota</taxon>
        <taxon>Viridiplantae</taxon>
        <taxon>Streptophyta</taxon>
        <taxon>Embryophyta</taxon>
        <taxon>Tracheophyta</taxon>
        <taxon>Spermatophyta</taxon>
        <taxon>Magnoliopsida</taxon>
        <taxon>eudicotyledons</taxon>
        <taxon>Gunneridae</taxon>
        <taxon>Pentapetalae</taxon>
        <taxon>asterids</taxon>
        <taxon>lamiids</taxon>
        <taxon>Gentianales</taxon>
        <taxon>Rubiaceae</taxon>
        <taxon>Cinchonoideae</taxon>
        <taxon>Cinchoneae</taxon>
        <taxon>Cinchona</taxon>
    </lineage>
</organism>
<dbReference type="Proteomes" id="UP001630127">
    <property type="component" value="Unassembled WGS sequence"/>
</dbReference>
<dbReference type="Gene3D" id="3.60.10.10">
    <property type="entry name" value="Endonuclease/exonuclease/phosphatase"/>
    <property type="match status" value="1"/>
</dbReference>
<evidence type="ECO:0000259" key="1">
    <source>
        <dbReference type="Pfam" id="PF03372"/>
    </source>
</evidence>
<protein>
    <recommendedName>
        <fullName evidence="1">Endonuclease/exonuclease/phosphatase domain-containing protein</fullName>
    </recommendedName>
</protein>
<dbReference type="InterPro" id="IPR036691">
    <property type="entry name" value="Endo/exonu/phosph_ase_sf"/>
</dbReference>
<feature type="domain" description="Endonuclease/exonuclease/phosphatase" evidence="1">
    <location>
        <begin position="114"/>
        <end position="197"/>
    </location>
</feature>
<proteinExistence type="predicted"/>
<evidence type="ECO:0000313" key="2">
    <source>
        <dbReference type="EMBL" id="KAL3528197.1"/>
    </source>
</evidence>
<reference evidence="2 3" key="1">
    <citation type="submission" date="2024-11" db="EMBL/GenBank/DDBJ databases">
        <title>A near-complete genome assembly of Cinchona calisaya.</title>
        <authorList>
            <person name="Lian D.C."/>
            <person name="Zhao X.W."/>
            <person name="Wei L."/>
        </authorList>
    </citation>
    <scope>NUCLEOTIDE SEQUENCE [LARGE SCALE GENOMIC DNA]</scope>
    <source>
        <tissue evidence="2">Nenye</tissue>
    </source>
</reference>
<evidence type="ECO:0000313" key="3">
    <source>
        <dbReference type="Proteomes" id="UP001630127"/>
    </source>
</evidence>
<name>A0ABD3ACH9_9GENT</name>
<keyword evidence="3" id="KW-1185">Reference proteome</keyword>
<comment type="caution">
    <text evidence="2">The sequence shown here is derived from an EMBL/GenBank/DDBJ whole genome shotgun (WGS) entry which is preliminary data.</text>
</comment>
<dbReference type="PANTHER" id="PTHR33710:SF62">
    <property type="entry name" value="DUF4283 DOMAIN PROTEIN"/>
    <property type="match status" value="1"/>
</dbReference>